<dbReference type="GO" id="GO:0006979">
    <property type="term" value="P:response to oxidative stress"/>
    <property type="evidence" value="ECO:0007669"/>
    <property type="project" value="InterPro"/>
</dbReference>
<protein>
    <submittedName>
        <fullName evidence="2">Ohr family peroxiredoxin</fullName>
    </submittedName>
</protein>
<comment type="similarity">
    <text evidence="1">Belongs to the OsmC/Ohr family.</text>
</comment>
<dbReference type="InterPro" id="IPR036102">
    <property type="entry name" value="OsmC/Ohrsf"/>
</dbReference>
<dbReference type="PANTHER" id="PTHR33797">
    <property type="entry name" value="ORGANIC HYDROPEROXIDE RESISTANCE PROTEIN-LIKE"/>
    <property type="match status" value="1"/>
</dbReference>
<dbReference type="AlphaFoldDB" id="A0A424WFP3"/>
<dbReference type="EMBL" id="QVXO01000010">
    <property type="protein sequence ID" value="RPJ92075.1"/>
    <property type="molecule type" value="Genomic_DNA"/>
</dbReference>
<dbReference type="Pfam" id="PF02566">
    <property type="entry name" value="OsmC"/>
    <property type="match status" value="1"/>
</dbReference>
<dbReference type="Proteomes" id="UP000285324">
    <property type="component" value="Unassembled WGS sequence"/>
</dbReference>
<accession>A0A424WFP3</accession>
<dbReference type="PANTHER" id="PTHR33797:SF2">
    <property type="entry name" value="ORGANIC HYDROPEROXIDE RESISTANCE PROTEIN-LIKE"/>
    <property type="match status" value="1"/>
</dbReference>
<sequence length="164" mass="17116">MKAPSAPSVSLLEPYVGTEDLPLYTTTVSVTGGVSGHGRSSGRAISNDGELELELRLPKELGGNGGGTNPEQLFAAGFAACFHGAMKLVAMKNGVPLPADFAIHCTTTFAREAFDGLFCIKARLEISLPGLPKDLALALVHETESICPYSKMADQGIASSVHLT</sequence>
<comment type="caution">
    <text evidence="2">The sequence shown here is derived from an EMBL/GenBank/DDBJ whole genome shotgun (WGS) entry which is preliminary data.</text>
</comment>
<dbReference type="NCBIfam" id="TIGR03561">
    <property type="entry name" value="organ_hyd_perox"/>
    <property type="match status" value="1"/>
</dbReference>
<dbReference type="Gene3D" id="3.30.300.20">
    <property type="match status" value="1"/>
</dbReference>
<dbReference type="InterPro" id="IPR019953">
    <property type="entry name" value="OHR"/>
</dbReference>
<evidence type="ECO:0000313" key="2">
    <source>
        <dbReference type="EMBL" id="RPJ92075.1"/>
    </source>
</evidence>
<dbReference type="InterPro" id="IPR003718">
    <property type="entry name" value="OsmC/Ohr_fam"/>
</dbReference>
<dbReference type="OrthoDB" id="9797508at2"/>
<organism evidence="2 3">
    <name type="scientific">Alcaligenes xylosoxydans xylosoxydans</name>
    <name type="common">Achromobacter xylosoxidans</name>
    <dbReference type="NCBI Taxonomy" id="85698"/>
    <lineage>
        <taxon>Bacteria</taxon>
        <taxon>Pseudomonadati</taxon>
        <taxon>Pseudomonadota</taxon>
        <taxon>Betaproteobacteria</taxon>
        <taxon>Burkholderiales</taxon>
        <taxon>Alcaligenaceae</taxon>
        <taxon>Achromobacter</taxon>
    </lineage>
</organism>
<reference evidence="2 3" key="1">
    <citation type="submission" date="2018-08" db="EMBL/GenBank/DDBJ databases">
        <title>Achromobacter xylosoxidans Genome sequencing and assembly.</title>
        <authorList>
            <person name="Wang R."/>
            <person name="Rensing C."/>
            <person name="Li Y."/>
        </authorList>
    </citation>
    <scope>NUCLEOTIDE SEQUENCE [LARGE SCALE GENOMIC DNA]</scope>
    <source>
        <strain evidence="2 3">GD003A</strain>
    </source>
</reference>
<gene>
    <name evidence="2" type="ORF">DY367_08905</name>
</gene>
<dbReference type="InterPro" id="IPR015946">
    <property type="entry name" value="KH_dom-like_a/b"/>
</dbReference>
<proteinExistence type="inferred from homology"/>
<dbReference type="RefSeq" id="WP_059376950.1">
    <property type="nucleotide sequence ID" value="NZ_CP061008.1"/>
</dbReference>
<evidence type="ECO:0000313" key="3">
    <source>
        <dbReference type="Proteomes" id="UP000285324"/>
    </source>
</evidence>
<name>A0A424WFP3_ALCXX</name>
<dbReference type="Gene3D" id="2.20.25.10">
    <property type="match status" value="1"/>
</dbReference>
<dbReference type="SUPFAM" id="SSF82784">
    <property type="entry name" value="OsmC-like"/>
    <property type="match status" value="1"/>
</dbReference>
<evidence type="ECO:0000256" key="1">
    <source>
        <dbReference type="ARBA" id="ARBA00007378"/>
    </source>
</evidence>